<evidence type="ECO:0000313" key="1">
    <source>
        <dbReference type="EMBL" id="RGE45061.1"/>
    </source>
</evidence>
<comment type="caution">
    <text evidence="1">The sequence shown here is derived from an EMBL/GenBank/DDBJ whole genome shotgun (WGS) entry which is preliminary data.</text>
</comment>
<dbReference type="Pfam" id="PF09998">
    <property type="entry name" value="DUF2239"/>
    <property type="match status" value="1"/>
</dbReference>
<dbReference type="AlphaFoldDB" id="A0A373FLL0"/>
<sequence>MVTQTPSFSCFSGSRLVCTGTLAQAACALQGLESGADAALVFDNSTGRCIDINTQGSEAQMLARLEDQYPAAFASTAKPLSNAQTTESAAGAARGRGRPKLGVVAREVTLLPRHWEWLAAQPGGASVALRKLVEQARKAHSDQDWLRQASERSYLFLQTMGGDLPGFEEASRALFAHDRERLAKLLADWPADVRKHALWLLYGDAVSERAADQKP</sequence>
<evidence type="ECO:0000313" key="2">
    <source>
        <dbReference type="Proteomes" id="UP000261948"/>
    </source>
</evidence>
<organism evidence="1 2">
    <name type="scientific">Comamonas testosteroni</name>
    <name type="common">Pseudomonas testosteroni</name>
    <dbReference type="NCBI Taxonomy" id="285"/>
    <lineage>
        <taxon>Bacteria</taxon>
        <taxon>Pseudomonadati</taxon>
        <taxon>Pseudomonadota</taxon>
        <taxon>Betaproteobacteria</taxon>
        <taxon>Burkholderiales</taxon>
        <taxon>Comamonadaceae</taxon>
        <taxon>Comamonas</taxon>
    </lineage>
</organism>
<dbReference type="Proteomes" id="UP000261948">
    <property type="component" value="Unassembled WGS sequence"/>
</dbReference>
<reference evidence="1 2" key="1">
    <citation type="submission" date="2018-08" db="EMBL/GenBank/DDBJ databases">
        <title>Comamonas testosteroni strain SWCO2.</title>
        <authorList>
            <person name="Jiang N."/>
            <person name="Zhang X.Z."/>
        </authorList>
    </citation>
    <scope>NUCLEOTIDE SEQUENCE [LARGE SCALE GENOMIC DNA]</scope>
    <source>
        <strain evidence="1 2">SWCO2</strain>
    </source>
</reference>
<keyword evidence="2" id="KW-1185">Reference proteome</keyword>
<dbReference type="InterPro" id="IPR018715">
    <property type="entry name" value="DUF2239"/>
</dbReference>
<dbReference type="EMBL" id="QURR01000011">
    <property type="protein sequence ID" value="RGE45061.1"/>
    <property type="molecule type" value="Genomic_DNA"/>
</dbReference>
<accession>A0A373FLL0</accession>
<protein>
    <submittedName>
        <fullName evidence="1">DUF2239 family protein</fullName>
    </submittedName>
</protein>
<proteinExistence type="predicted"/>
<dbReference type="OrthoDB" id="282960at2"/>
<gene>
    <name evidence="1" type="ORF">DZC30_10465</name>
</gene>
<name>A0A373FLL0_COMTE</name>